<organism evidence="2">
    <name type="scientific">marine sediment metagenome</name>
    <dbReference type="NCBI Taxonomy" id="412755"/>
    <lineage>
        <taxon>unclassified sequences</taxon>
        <taxon>metagenomes</taxon>
        <taxon>ecological metagenomes</taxon>
    </lineage>
</organism>
<dbReference type="InterPro" id="IPR036974">
    <property type="entry name" value="PUA_sf"/>
</dbReference>
<accession>X0WSW5</accession>
<gene>
    <name evidence="2" type="ORF">S01H1_72298</name>
</gene>
<dbReference type="InterPro" id="IPR002478">
    <property type="entry name" value="PUA"/>
</dbReference>
<feature type="domain" description="PUA" evidence="1">
    <location>
        <begin position="1"/>
        <end position="53"/>
    </location>
</feature>
<comment type="caution">
    <text evidence="2">The sequence shown here is derived from an EMBL/GenBank/DDBJ whole genome shotgun (WGS) entry which is preliminary data.</text>
</comment>
<proteinExistence type="predicted"/>
<sequence>LFRPGILSFSLNLVPKDIVVIFDENKEKIIGLGSLIVGSNYIKNSKTGKIVNVYEKI</sequence>
<dbReference type="GO" id="GO:0003723">
    <property type="term" value="F:RNA binding"/>
    <property type="evidence" value="ECO:0007669"/>
    <property type="project" value="InterPro"/>
</dbReference>
<dbReference type="SUPFAM" id="SSF88697">
    <property type="entry name" value="PUA domain-like"/>
    <property type="match status" value="1"/>
</dbReference>
<name>X0WSW5_9ZZZZ</name>
<dbReference type="NCBIfam" id="TIGR00451">
    <property type="entry name" value="unchar_dom_2"/>
    <property type="match status" value="1"/>
</dbReference>
<feature type="non-terminal residue" evidence="2">
    <location>
        <position position="1"/>
    </location>
</feature>
<evidence type="ECO:0000313" key="2">
    <source>
        <dbReference type="EMBL" id="GAG34039.1"/>
    </source>
</evidence>
<dbReference type="EMBL" id="BARS01048205">
    <property type="protein sequence ID" value="GAG34039.1"/>
    <property type="molecule type" value="Genomic_DNA"/>
</dbReference>
<dbReference type="InterPro" id="IPR004521">
    <property type="entry name" value="Uncharacterised_CHP00451"/>
</dbReference>
<dbReference type="Gene3D" id="2.30.130.10">
    <property type="entry name" value="PUA domain"/>
    <property type="match status" value="1"/>
</dbReference>
<dbReference type="Pfam" id="PF01472">
    <property type="entry name" value="PUA"/>
    <property type="match status" value="1"/>
</dbReference>
<dbReference type="InterPro" id="IPR015947">
    <property type="entry name" value="PUA-like_sf"/>
</dbReference>
<evidence type="ECO:0000259" key="1">
    <source>
        <dbReference type="Pfam" id="PF01472"/>
    </source>
</evidence>
<dbReference type="AlphaFoldDB" id="X0WSW5"/>
<reference evidence="2" key="1">
    <citation type="journal article" date="2014" name="Front. Microbiol.">
        <title>High frequency of phylogenetically diverse reductive dehalogenase-homologous genes in deep subseafloor sedimentary metagenomes.</title>
        <authorList>
            <person name="Kawai M."/>
            <person name="Futagami T."/>
            <person name="Toyoda A."/>
            <person name="Takaki Y."/>
            <person name="Nishi S."/>
            <person name="Hori S."/>
            <person name="Arai W."/>
            <person name="Tsubouchi T."/>
            <person name="Morono Y."/>
            <person name="Uchiyama I."/>
            <person name="Ito T."/>
            <person name="Fujiyama A."/>
            <person name="Inagaki F."/>
            <person name="Takami H."/>
        </authorList>
    </citation>
    <scope>NUCLEOTIDE SEQUENCE</scope>
    <source>
        <strain evidence="2">Expedition CK06-06</strain>
    </source>
</reference>
<protein>
    <recommendedName>
        <fullName evidence="1">PUA domain-containing protein</fullName>
    </recommendedName>
</protein>